<feature type="compositionally biased region" description="Polar residues" evidence="1">
    <location>
        <begin position="1"/>
        <end position="10"/>
    </location>
</feature>
<evidence type="ECO:0000313" key="3">
    <source>
        <dbReference type="Proteomes" id="UP000198867"/>
    </source>
</evidence>
<name>A0A1I5AW75_9MICO</name>
<dbReference type="AlphaFoldDB" id="A0A1I5AW75"/>
<feature type="region of interest" description="Disordered" evidence="1">
    <location>
        <begin position="1"/>
        <end position="53"/>
    </location>
</feature>
<proteinExistence type="predicted"/>
<feature type="compositionally biased region" description="Basic and acidic residues" evidence="1">
    <location>
        <begin position="85"/>
        <end position="100"/>
    </location>
</feature>
<dbReference type="STRING" id="995034.SAMN05216219_1577"/>
<dbReference type="EMBL" id="FOVM01000004">
    <property type="protein sequence ID" value="SFN66703.1"/>
    <property type="molecule type" value="Genomic_DNA"/>
</dbReference>
<evidence type="ECO:0000256" key="1">
    <source>
        <dbReference type="SAM" id="MobiDB-lite"/>
    </source>
</evidence>
<keyword evidence="3" id="KW-1185">Reference proteome</keyword>
<reference evidence="3" key="1">
    <citation type="submission" date="2016-10" db="EMBL/GenBank/DDBJ databases">
        <authorList>
            <person name="Varghese N."/>
            <person name="Submissions S."/>
        </authorList>
    </citation>
    <scope>NUCLEOTIDE SEQUENCE [LARGE SCALE GENOMIC DNA]</scope>
    <source>
        <strain evidence="3">CGMCC 1.11101</strain>
    </source>
</reference>
<gene>
    <name evidence="2" type="ORF">SAMN05216219_1577</name>
</gene>
<accession>A0A1I5AW75</accession>
<sequence length="121" mass="13469">MSDAPSNAPSIAQPMPEAIHATNATYATNARDQDTQRKPRVYNRGSGAVDNSNLATGESIFQSDIDLAVFLATRNPNRVRHEKPRRTAAERARREYDRETTNQLAFIHGQQAAETEKRTTS</sequence>
<evidence type="ECO:0000313" key="2">
    <source>
        <dbReference type="EMBL" id="SFN66703.1"/>
    </source>
</evidence>
<dbReference type="Proteomes" id="UP000198867">
    <property type="component" value="Unassembled WGS sequence"/>
</dbReference>
<protein>
    <submittedName>
        <fullName evidence="2">Uncharacterized protein</fullName>
    </submittedName>
</protein>
<organism evidence="2 3">
    <name type="scientific">Mycetocola miduiensis</name>
    <dbReference type="NCBI Taxonomy" id="995034"/>
    <lineage>
        <taxon>Bacteria</taxon>
        <taxon>Bacillati</taxon>
        <taxon>Actinomycetota</taxon>
        <taxon>Actinomycetes</taxon>
        <taxon>Micrococcales</taxon>
        <taxon>Microbacteriaceae</taxon>
        <taxon>Mycetocola</taxon>
    </lineage>
</organism>
<feature type="region of interest" description="Disordered" evidence="1">
    <location>
        <begin position="80"/>
        <end position="121"/>
    </location>
</feature>